<feature type="compositionally biased region" description="Polar residues" evidence="1">
    <location>
        <begin position="749"/>
        <end position="763"/>
    </location>
</feature>
<feature type="region of interest" description="Disordered" evidence="1">
    <location>
        <begin position="702"/>
        <end position="721"/>
    </location>
</feature>
<accession>A0ABR3A470</accession>
<feature type="compositionally biased region" description="Low complexity" evidence="1">
    <location>
        <begin position="561"/>
        <end position="572"/>
    </location>
</feature>
<feature type="region of interest" description="Disordered" evidence="1">
    <location>
        <begin position="460"/>
        <end position="493"/>
    </location>
</feature>
<protein>
    <recommendedName>
        <fullName evidence="2">Arrestin C-terminal-like domain-containing protein</fullName>
    </recommendedName>
</protein>
<dbReference type="PANTHER" id="PTHR11188:SF17">
    <property type="entry name" value="FI21816P1"/>
    <property type="match status" value="1"/>
</dbReference>
<dbReference type="Gene3D" id="2.60.40.640">
    <property type="match status" value="1"/>
</dbReference>
<reference evidence="3 4" key="1">
    <citation type="submission" date="2024-05" db="EMBL/GenBank/DDBJ databases">
        <title>A draft genome resource for the thread blight pathogen Marasmius tenuissimus strain MS-2.</title>
        <authorList>
            <person name="Yulfo-Soto G.E."/>
            <person name="Baruah I.K."/>
            <person name="Amoako-Attah I."/>
            <person name="Bukari Y."/>
            <person name="Meinhardt L.W."/>
            <person name="Bailey B.A."/>
            <person name="Cohen S.P."/>
        </authorList>
    </citation>
    <scope>NUCLEOTIDE SEQUENCE [LARGE SCALE GENOMIC DNA]</scope>
    <source>
        <strain evidence="3 4">MS-2</strain>
    </source>
</reference>
<dbReference type="SUPFAM" id="SSF81296">
    <property type="entry name" value="E set domains"/>
    <property type="match status" value="1"/>
</dbReference>
<organism evidence="3 4">
    <name type="scientific">Marasmius tenuissimus</name>
    <dbReference type="NCBI Taxonomy" id="585030"/>
    <lineage>
        <taxon>Eukaryota</taxon>
        <taxon>Fungi</taxon>
        <taxon>Dikarya</taxon>
        <taxon>Basidiomycota</taxon>
        <taxon>Agaricomycotina</taxon>
        <taxon>Agaricomycetes</taxon>
        <taxon>Agaricomycetidae</taxon>
        <taxon>Agaricales</taxon>
        <taxon>Marasmiineae</taxon>
        <taxon>Marasmiaceae</taxon>
        <taxon>Marasmius</taxon>
    </lineage>
</organism>
<evidence type="ECO:0000313" key="4">
    <source>
        <dbReference type="Proteomes" id="UP001437256"/>
    </source>
</evidence>
<evidence type="ECO:0000256" key="1">
    <source>
        <dbReference type="SAM" id="MobiDB-lite"/>
    </source>
</evidence>
<gene>
    <name evidence="3" type="ORF">AAF712_004382</name>
</gene>
<dbReference type="InterPro" id="IPR011022">
    <property type="entry name" value="Arrestin_C-like"/>
</dbReference>
<sequence>MHESSDRLEKSSLARHGTLLSTGASPAKHAAELKVALGNANSRLKPGASVQVPSDPTLDFTTERVTLEQARTRARVETDLVLERYTCVQGGYLNGVVKVRVRTRSKGEGRVLVAGGKIRVIGLESIQNDTHRHPFYLQSAALLDAAPLSMDLFDSQPDAEGFSEAKEGVHAFPFSMFLPMQGEVGNSKGTVSVSCGALVRYIVLVSLKVKDRETNRRSIAHFYRECEVWPRLNPSSVLSPAMEPNQDSVSKALFMGGSGKVTLTAATHRVIWIAGQKCPVKIKVINHSRKTLKSVTLTLIRSTVVFKPTDTSSDSDSRPQRDREMTAVEKEVAESTLEMAQRVARGHASAKGWWTGVQADETLEFSHSISIPPDALSIAKSRLLEVTYMIRVGISAGPLTCDLHVSLPITVINFLSVDPPPTFPVLDKNFLNLEDDPECSGLLYAPLTAHRKALEVIVNDGRTNEEPGNLSQTSSLRAPERGVPTHEEPDNISLQEDNDDFVEQAIGAMMADPKYGEHGPRFADLYYESVQEGLADVAGTEDRLSRPGSVFDHDQSLSTVHDSPTSSHSGHSTHPEANTRPRISTFPQRVQQKLEEHKCRQHFDAGEICAQKRPVLVSREMSVESSRLSIQTSRSVDDLSSSSMFRQRSSTFGSYFRPRDEIPDEIERFDGDEEFQSVQFAYRTPPERMSDPELPSQCSNPTLLPAIPDASPSPMSTRNAANDSLNSLTVARTETDFAVAQYHPINPSFRPQNPVAQGSNTRNRIGPRPRAQTLPGTDPRAAFADTRAYSDRPPSLVVTGGGSVKDRIRALEEKARAERDCFEGSGPL</sequence>
<dbReference type="PANTHER" id="PTHR11188">
    <property type="entry name" value="ARRESTIN DOMAIN CONTAINING PROTEIN"/>
    <property type="match status" value="1"/>
</dbReference>
<evidence type="ECO:0000313" key="3">
    <source>
        <dbReference type="EMBL" id="KAL0068666.1"/>
    </source>
</evidence>
<name>A0ABR3A470_9AGAR</name>
<proteinExistence type="predicted"/>
<dbReference type="InterPro" id="IPR014752">
    <property type="entry name" value="Arrestin-like_C"/>
</dbReference>
<keyword evidence="4" id="KW-1185">Reference proteome</keyword>
<dbReference type="EMBL" id="JBBXMP010000017">
    <property type="protein sequence ID" value="KAL0068666.1"/>
    <property type="molecule type" value="Genomic_DNA"/>
</dbReference>
<feature type="compositionally biased region" description="Basic and acidic residues" evidence="1">
    <location>
        <begin position="544"/>
        <end position="555"/>
    </location>
</feature>
<feature type="region of interest" description="Disordered" evidence="1">
    <location>
        <begin position="744"/>
        <end position="779"/>
    </location>
</feature>
<evidence type="ECO:0000259" key="2">
    <source>
        <dbReference type="SMART" id="SM01017"/>
    </source>
</evidence>
<feature type="region of interest" description="Disordered" evidence="1">
    <location>
        <begin position="544"/>
        <end position="583"/>
    </location>
</feature>
<feature type="domain" description="Arrestin C-terminal-like" evidence="2">
    <location>
        <begin position="257"/>
        <end position="414"/>
    </location>
</feature>
<comment type="caution">
    <text evidence="3">The sequence shown here is derived from an EMBL/GenBank/DDBJ whole genome shotgun (WGS) entry which is preliminary data.</text>
</comment>
<dbReference type="Proteomes" id="UP001437256">
    <property type="component" value="Unassembled WGS sequence"/>
</dbReference>
<dbReference type="Pfam" id="PF02752">
    <property type="entry name" value="Arrestin_C"/>
    <property type="match status" value="1"/>
</dbReference>
<dbReference type="InterPro" id="IPR014756">
    <property type="entry name" value="Ig_E-set"/>
</dbReference>
<dbReference type="InterPro" id="IPR050357">
    <property type="entry name" value="Arrestin_domain-protein"/>
</dbReference>
<dbReference type="SMART" id="SM01017">
    <property type="entry name" value="Arrestin_C"/>
    <property type="match status" value="1"/>
</dbReference>
<feature type="compositionally biased region" description="Basic and acidic residues" evidence="1">
    <location>
        <begin position="478"/>
        <end position="489"/>
    </location>
</feature>